<dbReference type="Proteomes" id="UP000594261">
    <property type="component" value="Chromosome 5"/>
</dbReference>
<organism evidence="20 21">
    <name type="scientific">Quercus lobata</name>
    <name type="common">Valley oak</name>
    <dbReference type="NCBI Taxonomy" id="97700"/>
    <lineage>
        <taxon>Eukaryota</taxon>
        <taxon>Viridiplantae</taxon>
        <taxon>Streptophyta</taxon>
        <taxon>Embryophyta</taxon>
        <taxon>Tracheophyta</taxon>
        <taxon>Spermatophyta</taxon>
        <taxon>Magnoliopsida</taxon>
        <taxon>eudicotyledons</taxon>
        <taxon>Gunneridae</taxon>
        <taxon>Pentapetalae</taxon>
        <taxon>rosids</taxon>
        <taxon>fabids</taxon>
        <taxon>Fagales</taxon>
        <taxon>Fagaceae</taxon>
        <taxon>Quercus</taxon>
    </lineage>
</organism>
<dbReference type="EnsemblPlants" id="QL05p076034:mrna">
    <property type="protein sequence ID" value="QL05p076034:mrna"/>
    <property type="gene ID" value="QL05p076034"/>
</dbReference>
<dbReference type="FunFam" id="3.30.430.20:FF:000003">
    <property type="entry name" value="Cysteine-rich RLK (RECEPTOR-like protein kinase) 10"/>
    <property type="match status" value="1"/>
</dbReference>
<dbReference type="Gene3D" id="3.30.430.20">
    <property type="entry name" value="Gnk2 domain, C-X8-C-X2-C motif"/>
    <property type="match status" value="2"/>
</dbReference>
<evidence type="ECO:0000256" key="5">
    <source>
        <dbReference type="ARBA" id="ARBA00022729"/>
    </source>
</evidence>
<dbReference type="Gramene" id="QL05p076034:mrna">
    <property type="protein sequence ID" value="QL05p076034:mrna"/>
    <property type="gene ID" value="QL05p076034"/>
</dbReference>
<dbReference type="GO" id="GO:0004674">
    <property type="term" value="F:protein serine/threonine kinase activity"/>
    <property type="evidence" value="ECO:0007669"/>
    <property type="project" value="UniProtKB-KW"/>
</dbReference>
<evidence type="ECO:0000256" key="16">
    <source>
        <dbReference type="SAM" id="Phobius"/>
    </source>
</evidence>
<dbReference type="FunFam" id="3.30.430.20:FF:000012">
    <property type="entry name" value="Cysteine-rich receptor-like protein kinase 25"/>
    <property type="match status" value="1"/>
</dbReference>
<keyword evidence="2" id="KW-0723">Serine/threonine-protein kinase</keyword>
<dbReference type="Gene3D" id="1.10.510.10">
    <property type="entry name" value="Transferase(Phosphotransferase) domain 1"/>
    <property type="match status" value="1"/>
</dbReference>
<dbReference type="GO" id="GO:0009751">
    <property type="term" value="P:response to salicylic acid"/>
    <property type="evidence" value="ECO:0007669"/>
    <property type="project" value="UniProtKB-ARBA"/>
</dbReference>
<dbReference type="GO" id="GO:0042742">
    <property type="term" value="P:defense response to bacterium"/>
    <property type="evidence" value="ECO:0007669"/>
    <property type="project" value="UniProtKB-ARBA"/>
</dbReference>
<dbReference type="InterPro" id="IPR008271">
    <property type="entry name" value="Ser/Thr_kinase_AS"/>
</dbReference>
<evidence type="ECO:0000256" key="14">
    <source>
        <dbReference type="PROSITE-ProRule" id="PRU10141"/>
    </source>
</evidence>
<dbReference type="OrthoDB" id="688481at2759"/>
<dbReference type="AlphaFoldDB" id="A0A7N2LST4"/>
<evidence type="ECO:0000256" key="15">
    <source>
        <dbReference type="SAM" id="MobiDB-lite"/>
    </source>
</evidence>
<keyword evidence="9 14" id="KW-0067">ATP-binding</keyword>
<proteinExistence type="predicted"/>
<evidence type="ECO:0000259" key="19">
    <source>
        <dbReference type="PROSITE" id="PS51473"/>
    </source>
</evidence>
<feature type="binding site" evidence="14">
    <location>
        <position position="375"/>
    </location>
    <ligand>
        <name>ATP</name>
        <dbReference type="ChEBI" id="CHEBI:30616"/>
    </ligand>
</feature>
<dbReference type="PROSITE" id="PS00108">
    <property type="entry name" value="PROTEIN_KINASE_ST"/>
    <property type="match status" value="1"/>
</dbReference>
<feature type="chain" id="PRO_5029857748" description="Cysteine-rich receptor-like protein kinase 10" evidence="17">
    <location>
        <begin position="27"/>
        <end position="672"/>
    </location>
</feature>
<dbReference type="KEGG" id="qlo:115988928"/>
<accession>A0A7N2LST4</accession>
<evidence type="ECO:0000256" key="7">
    <source>
        <dbReference type="ARBA" id="ARBA00022741"/>
    </source>
</evidence>
<keyword evidence="4 16" id="KW-0812">Transmembrane</keyword>
<dbReference type="InterPro" id="IPR001245">
    <property type="entry name" value="Ser-Thr/Tyr_kinase_cat_dom"/>
</dbReference>
<dbReference type="Pfam" id="PF07714">
    <property type="entry name" value="PK_Tyr_Ser-Thr"/>
    <property type="match status" value="1"/>
</dbReference>
<dbReference type="InterPro" id="IPR002902">
    <property type="entry name" value="GNK2"/>
</dbReference>
<feature type="region of interest" description="Disordered" evidence="15">
    <location>
        <begin position="257"/>
        <end position="278"/>
    </location>
</feature>
<dbReference type="Pfam" id="PF01657">
    <property type="entry name" value="Stress-antifung"/>
    <property type="match status" value="2"/>
</dbReference>
<reference evidence="20 21" key="1">
    <citation type="journal article" date="2016" name="G3 (Bethesda)">
        <title>First Draft Assembly and Annotation of the Genome of a California Endemic Oak Quercus lobata Nee (Fagaceae).</title>
        <authorList>
            <person name="Sork V.L."/>
            <person name="Fitz-Gibbon S.T."/>
            <person name="Puiu D."/>
            <person name="Crepeau M."/>
            <person name="Gugger P.F."/>
            <person name="Sherman R."/>
            <person name="Stevens K."/>
            <person name="Langley C.H."/>
            <person name="Pellegrini M."/>
            <person name="Salzberg S.L."/>
        </authorList>
    </citation>
    <scope>NUCLEOTIDE SEQUENCE [LARGE SCALE GENOMIC DNA]</scope>
    <source>
        <strain evidence="20 21">cv. SW786</strain>
    </source>
</reference>
<keyword evidence="11 16" id="KW-0472">Membrane</keyword>
<dbReference type="FunFam" id="1.10.510.10:FF:000129">
    <property type="entry name" value="cysteine-rich receptor-like protein kinase 10"/>
    <property type="match status" value="1"/>
</dbReference>
<dbReference type="GO" id="GO:0005886">
    <property type="term" value="C:plasma membrane"/>
    <property type="evidence" value="ECO:0007669"/>
    <property type="project" value="TreeGrafter"/>
</dbReference>
<dbReference type="InterPro" id="IPR017441">
    <property type="entry name" value="Protein_kinase_ATP_BS"/>
</dbReference>
<keyword evidence="21" id="KW-1185">Reference proteome</keyword>
<keyword evidence="13" id="KW-0325">Glycoprotein</keyword>
<dbReference type="FunFam" id="3.30.200.20:FF:000727">
    <property type="entry name" value="Cysteine-rich RLK (RECEPTOR-like protein kinase) 23"/>
    <property type="match status" value="1"/>
</dbReference>
<feature type="signal peptide" evidence="17">
    <location>
        <begin position="1"/>
        <end position="26"/>
    </location>
</feature>
<dbReference type="CDD" id="cd23509">
    <property type="entry name" value="Gnk2-like"/>
    <property type="match status" value="2"/>
</dbReference>
<evidence type="ECO:0000256" key="12">
    <source>
        <dbReference type="ARBA" id="ARBA00023170"/>
    </source>
</evidence>
<dbReference type="EMBL" id="LRBV02000005">
    <property type="status" value="NOT_ANNOTATED_CDS"/>
    <property type="molecule type" value="Genomic_DNA"/>
</dbReference>
<dbReference type="SMART" id="SM00220">
    <property type="entry name" value="S_TKc"/>
    <property type="match status" value="1"/>
</dbReference>
<evidence type="ECO:0000256" key="8">
    <source>
        <dbReference type="ARBA" id="ARBA00022777"/>
    </source>
</evidence>
<sequence>MTSFNPFSLPILFLSILSFLSLTSHAADPVHLRTVCGNSTFSSNSLYQTNIKSLLSSISSNTTQNLEFYNATIGQNTSNPVYGLFNCRGDVTSQVCRDCVVAAVKEITSECSEERVAITWYDECILRYSNRSFFSQVDEKPMFRLYNTQNVTDQAKFNQLLNSSMIELANKTTSDVPTGAKNFGTSQVNISAFQTLYNLVQCTPDLSSANCSRCLLDALKLLPWCCSGKQGGRVVFPSCSFRYELYPFYRMVATAPTPSPGVQSSPPPSPSSVSGPKDKSKLSTSKIVAIVAPISASVVLFIVGCCFLIRRGKKYNAVDGENAANDITTVESLQFDFVTIESATNTFSEDNKLGEGGFGQVYKGTLPNGQEIAVKRLSKSSGQGAEQFKNEVVVVAQLQHRNLVRLLGFCLQGEEKILVYEFVPNKSLDYILYDPKKQGLLDWSRCYKIIGGIARGIQYLHEDSRLRIIHRDLKASNVLLDADMNPKISDFGMARIFGVDQTQGNTSRIVGTYGYMSPEYAMHGEFSVKSDVYSFGVLVLEIITGKKNSNFYESEVAEDLLSYVWIHWRDGRPLELLDPALGDSFSRDEVMRCIHIGLLCVQEDPADRPTMATIVLTLTSGSVSLQAPQQPAFFPKTDTNNPIKGLESSDQSTSKSMPWSVNEASITELDPR</sequence>
<keyword evidence="8" id="KW-0418">Kinase</keyword>
<keyword evidence="3" id="KW-0808">Transferase</keyword>
<dbReference type="InParanoid" id="A0A7N2LST4"/>
<evidence type="ECO:0000256" key="11">
    <source>
        <dbReference type="ARBA" id="ARBA00023136"/>
    </source>
</evidence>
<evidence type="ECO:0000313" key="21">
    <source>
        <dbReference type="Proteomes" id="UP000594261"/>
    </source>
</evidence>
<feature type="domain" description="Gnk2-homologous" evidence="19">
    <location>
        <begin position="29"/>
        <end position="133"/>
    </location>
</feature>
<feature type="region of interest" description="Disordered" evidence="15">
    <location>
        <begin position="634"/>
        <end position="672"/>
    </location>
</feature>
<evidence type="ECO:0000313" key="20">
    <source>
        <dbReference type="EnsemblPlants" id="QL05p076034:mrna"/>
    </source>
</evidence>
<evidence type="ECO:0000256" key="13">
    <source>
        <dbReference type="ARBA" id="ARBA00023180"/>
    </source>
</evidence>
<evidence type="ECO:0000256" key="3">
    <source>
        <dbReference type="ARBA" id="ARBA00022679"/>
    </source>
</evidence>
<gene>
    <name evidence="20" type="primary">LOC115988928</name>
</gene>
<feature type="domain" description="Gnk2-homologous" evidence="19">
    <location>
        <begin position="139"/>
        <end position="248"/>
    </location>
</feature>
<dbReference type="InterPro" id="IPR000719">
    <property type="entry name" value="Prot_kinase_dom"/>
</dbReference>
<evidence type="ECO:0000256" key="4">
    <source>
        <dbReference type="ARBA" id="ARBA00022692"/>
    </source>
</evidence>
<evidence type="ECO:0000259" key="18">
    <source>
        <dbReference type="PROSITE" id="PS50011"/>
    </source>
</evidence>
<protein>
    <recommendedName>
        <fullName evidence="22">Cysteine-rich receptor-like protein kinase 10</fullName>
    </recommendedName>
</protein>
<dbReference type="OMA" id="TRYDCLR"/>
<dbReference type="InterPro" id="IPR038408">
    <property type="entry name" value="GNK2_sf"/>
</dbReference>
<comment type="subcellular location">
    <subcellularLocation>
        <location evidence="1">Membrane</location>
        <topology evidence="1">Single-pass membrane protein</topology>
    </subcellularLocation>
</comment>
<dbReference type="Gene3D" id="3.30.200.20">
    <property type="entry name" value="Phosphorylase Kinase, domain 1"/>
    <property type="match status" value="1"/>
</dbReference>
<evidence type="ECO:0000256" key="17">
    <source>
        <dbReference type="SAM" id="SignalP"/>
    </source>
</evidence>
<dbReference type="PANTHER" id="PTHR27002:SF1050">
    <property type="entry name" value="CYSTEINE-RICH RECEPTOR-LIKE PROTEIN KINASE 5"/>
    <property type="match status" value="1"/>
</dbReference>
<evidence type="ECO:0000256" key="9">
    <source>
        <dbReference type="ARBA" id="ARBA00022840"/>
    </source>
</evidence>
<evidence type="ECO:0008006" key="22">
    <source>
        <dbReference type="Google" id="ProtNLM"/>
    </source>
</evidence>
<feature type="transmembrane region" description="Helical" evidence="16">
    <location>
        <begin position="287"/>
        <end position="309"/>
    </location>
</feature>
<dbReference type="SUPFAM" id="SSF56112">
    <property type="entry name" value="Protein kinase-like (PK-like)"/>
    <property type="match status" value="1"/>
</dbReference>
<keyword evidence="12" id="KW-0675">Receptor</keyword>
<dbReference type="CDD" id="cd14066">
    <property type="entry name" value="STKc_IRAK"/>
    <property type="match status" value="1"/>
</dbReference>
<keyword evidence="7 14" id="KW-0547">Nucleotide-binding</keyword>
<dbReference type="GO" id="GO:0005524">
    <property type="term" value="F:ATP binding"/>
    <property type="evidence" value="ECO:0007669"/>
    <property type="project" value="UniProtKB-UniRule"/>
</dbReference>
<dbReference type="PANTHER" id="PTHR27002">
    <property type="entry name" value="RECEPTOR-LIKE SERINE/THREONINE-PROTEIN KINASE SD1-8"/>
    <property type="match status" value="1"/>
</dbReference>
<reference evidence="20" key="2">
    <citation type="submission" date="2021-01" db="UniProtKB">
        <authorList>
            <consortium name="EnsemblPlants"/>
        </authorList>
    </citation>
    <scope>IDENTIFICATION</scope>
</reference>
<name>A0A7N2LST4_QUELO</name>
<dbReference type="PROSITE" id="PS00107">
    <property type="entry name" value="PROTEIN_KINASE_ATP"/>
    <property type="match status" value="1"/>
</dbReference>
<dbReference type="RefSeq" id="XP_030968425.1">
    <property type="nucleotide sequence ID" value="XM_031112565.1"/>
</dbReference>
<evidence type="ECO:0000256" key="2">
    <source>
        <dbReference type="ARBA" id="ARBA00022527"/>
    </source>
</evidence>
<feature type="domain" description="Protein kinase" evidence="18">
    <location>
        <begin position="347"/>
        <end position="633"/>
    </location>
</feature>
<evidence type="ECO:0000256" key="6">
    <source>
        <dbReference type="ARBA" id="ARBA00022737"/>
    </source>
</evidence>
<evidence type="ECO:0000256" key="10">
    <source>
        <dbReference type="ARBA" id="ARBA00022989"/>
    </source>
</evidence>
<dbReference type="InterPro" id="IPR011009">
    <property type="entry name" value="Kinase-like_dom_sf"/>
</dbReference>
<dbReference type="PROSITE" id="PS51473">
    <property type="entry name" value="GNK2"/>
    <property type="match status" value="2"/>
</dbReference>
<dbReference type="GeneID" id="115988928"/>
<dbReference type="PROSITE" id="PS50011">
    <property type="entry name" value="PROTEIN_KINASE_DOM"/>
    <property type="match status" value="1"/>
</dbReference>
<keyword evidence="6" id="KW-0677">Repeat</keyword>
<keyword evidence="5 17" id="KW-0732">Signal</keyword>
<evidence type="ECO:0000256" key="1">
    <source>
        <dbReference type="ARBA" id="ARBA00004167"/>
    </source>
</evidence>
<keyword evidence="10 16" id="KW-1133">Transmembrane helix</keyword>
<feature type="compositionally biased region" description="Polar residues" evidence="15">
    <location>
        <begin position="637"/>
        <end position="665"/>
    </location>
</feature>